<keyword evidence="4" id="KW-0472">Membrane</keyword>
<keyword evidence="4" id="KW-1133">Transmembrane helix</keyword>
<proteinExistence type="predicted"/>
<feature type="domain" description="DNA mismatch repair proteins mutS family" evidence="5">
    <location>
        <begin position="399"/>
        <end position="591"/>
    </location>
</feature>
<feature type="transmembrane region" description="Helical" evidence="4">
    <location>
        <begin position="215"/>
        <end position="233"/>
    </location>
</feature>
<dbReference type="InterPro" id="IPR027417">
    <property type="entry name" value="P-loop_NTPase"/>
</dbReference>
<organism evidence="6">
    <name type="scientific">viral metagenome</name>
    <dbReference type="NCBI Taxonomy" id="1070528"/>
    <lineage>
        <taxon>unclassified sequences</taxon>
        <taxon>metagenomes</taxon>
        <taxon>organismal metagenomes</taxon>
    </lineage>
</organism>
<dbReference type="GO" id="GO:0140664">
    <property type="term" value="F:ATP-dependent DNA damage sensor activity"/>
    <property type="evidence" value="ECO:0007669"/>
    <property type="project" value="InterPro"/>
</dbReference>
<dbReference type="SUPFAM" id="SSF52540">
    <property type="entry name" value="P-loop containing nucleoside triphosphate hydrolases"/>
    <property type="match status" value="1"/>
</dbReference>
<keyword evidence="2" id="KW-0067">ATP-binding</keyword>
<dbReference type="GO" id="GO:0006298">
    <property type="term" value="P:mismatch repair"/>
    <property type="evidence" value="ECO:0007669"/>
    <property type="project" value="InterPro"/>
</dbReference>
<keyword evidence="3" id="KW-0238">DNA-binding</keyword>
<dbReference type="PANTHER" id="PTHR11361">
    <property type="entry name" value="DNA MISMATCH REPAIR PROTEIN MUTS FAMILY MEMBER"/>
    <property type="match status" value="1"/>
</dbReference>
<dbReference type="GO" id="GO:0005524">
    <property type="term" value="F:ATP binding"/>
    <property type="evidence" value="ECO:0007669"/>
    <property type="project" value="UniProtKB-KW"/>
</dbReference>
<accession>A0A6C0KXC6</accession>
<evidence type="ECO:0000259" key="5">
    <source>
        <dbReference type="SMART" id="SM00534"/>
    </source>
</evidence>
<evidence type="ECO:0000313" key="6">
    <source>
        <dbReference type="EMBL" id="QHU21330.1"/>
    </source>
</evidence>
<dbReference type="EMBL" id="MN740989">
    <property type="protein sequence ID" value="QHU21330.1"/>
    <property type="molecule type" value="Genomic_DNA"/>
</dbReference>
<evidence type="ECO:0000256" key="4">
    <source>
        <dbReference type="SAM" id="Phobius"/>
    </source>
</evidence>
<protein>
    <recommendedName>
        <fullName evidence="5">DNA mismatch repair proteins mutS family domain-containing protein</fullName>
    </recommendedName>
</protein>
<feature type="transmembrane region" description="Helical" evidence="4">
    <location>
        <begin position="153"/>
        <end position="174"/>
    </location>
</feature>
<dbReference type="GO" id="GO:0005829">
    <property type="term" value="C:cytosol"/>
    <property type="evidence" value="ECO:0007669"/>
    <property type="project" value="TreeGrafter"/>
</dbReference>
<dbReference type="GO" id="GO:0030983">
    <property type="term" value="F:mismatched DNA binding"/>
    <property type="evidence" value="ECO:0007669"/>
    <property type="project" value="InterPro"/>
</dbReference>
<dbReference type="Pfam" id="PF00488">
    <property type="entry name" value="MutS_V"/>
    <property type="match status" value="1"/>
</dbReference>
<sequence length="591" mass="69278">MSKLNSKTTSISKIEFLNEHFKLPIYYNANKMDLKNEIKDDLELIKTIDNDSIPMLEYAFQPKNILGKKVLQQFANNYTTDTEHLKDTQNLLKNYKNIDGEIFAPDYNNIVGIWNDIKNDNGFKERYRYIEWPMWEFLNKNESFLQIMSIYDLSSPILSLLTPIIILIIPFFVLKVKGMKTNWSEYIEILKKIISTQPLGRLFTQFNSVKMDQKIYLILSAAFYLFTIYQNILSCMRFHNNMHKIHSQINDLKVYIKHSLASMKNYLNYSSSLKSYNEFNENVRNNIKVIEEIEKKLDKITPWEFSFSKIGQLGNVQKYFYELYCDENYNNAIMYSLGFNGYIDNITGIIENINDKKINLVKFSSKNKENKKLNKNYFKNAYYPALINNNPVKNTYKFKKNMIITGPNASGKTTNLKSALINVFISQQMGCGFYESAYLIPYKYIHCYLNIPDTSGRDSLFQAEARRCKEIIDIIDENKKETHFCAFDELYSGTNPDEAVMSANAFMEYLIKNTNVTCILTTHFIKLCNYLDKNKNVENYHMKTKKDDTTSDFTYLYKLEKGISNIRGGIKVLSDMNYPKEILENTKNFDL</sequence>
<dbReference type="InterPro" id="IPR045076">
    <property type="entry name" value="MutS"/>
</dbReference>
<keyword evidence="4" id="KW-0812">Transmembrane</keyword>
<evidence type="ECO:0000256" key="2">
    <source>
        <dbReference type="ARBA" id="ARBA00022840"/>
    </source>
</evidence>
<dbReference type="AlphaFoldDB" id="A0A6C0KXC6"/>
<dbReference type="PANTHER" id="PTHR11361:SF99">
    <property type="entry name" value="DNA MISMATCH REPAIR PROTEIN"/>
    <property type="match status" value="1"/>
</dbReference>
<dbReference type="Gene3D" id="3.40.50.300">
    <property type="entry name" value="P-loop containing nucleotide triphosphate hydrolases"/>
    <property type="match status" value="1"/>
</dbReference>
<evidence type="ECO:0000256" key="1">
    <source>
        <dbReference type="ARBA" id="ARBA00022741"/>
    </source>
</evidence>
<dbReference type="SMART" id="SM00534">
    <property type="entry name" value="MUTSac"/>
    <property type="match status" value="1"/>
</dbReference>
<keyword evidence="1" id="KW-0547">Nucleotide-binding</keyword>
<dbReference type="InterPro" id="IPR000432">
    <property type="entry name" value="DNA_mismatch_repair_MutS_C"/>
</dbReference>
<name>A0A6C0KXC6_9ZZZZ</name>
<reference evidence="6" key="1">
    <citation type="journal article" date="2020" name="Nature">
        <title>Giant virus diversity and host interactions through global metagenomics.</title>
        <authorList>
            <person name="Schulz F."/>
            <person name="Roux S."/>
            <person name="Paez-Espino D."/>
            <person name="Jungbluth S."/>
            <person name="Walsh D.A."/>
            <person name="Denef V.J."/>
            <person name="McMahon K.D."/>
            <person name="Konstantinidis K.T."/>
            <person name="Eloe-Fadrosh E.A."/>
            <person name="Kyrpides N.C."/>
            <person name="Woyke T."/>
        </authorList>
    </citation>
    <scope>NUCLEOTIDE SEQUENCE</scope>
    <source>
        <strain evidence="6">GVMAG-S-3300013094-109</strain>
    </source>
</reference>
<evidence type="ECO:0000256" key="3">
    <source>
        <dbReference type="ARBA" id="ARBA00023125"/>
    </source>
</evidence>